<dbReference type="InterPro" id="IPR029016">
    <property type="entry name" value="GAF-like_dom_sf"/>
</dbReference>
<keyword evidence="3" id="KW-0804">Transcription</keyword>
<proteinExistence type="predicted"/>
<dbReference type="Pfam" id="PF01614">
    <property type="entry name" value="IclR_C"/>
    <property type="match status" value="1"/>
</dbReference>
<dbReference type="PROSITE" id="PS51077">
    <property type="entry name" value="HTH_ICLR"/>
    <property type="match status" value="1"/>
</dbReference>
<dbReference type="Pfam" id="PF09339">
    <property type="entry name" value="HTH_IclR"/>
    <property type="match status" value="1"/>
</dbReference>
<dbReference type="SUPFAM" id="SSF55781">
    <property type="entry name" value="GAF domain-like"/>
    <property type="match status" value="1"/>
</dbReference>
<dbReference type="InterPro" id="IPR005471">
    <property type="entry name" value="Tscrpt_reg_IclR_N"/>
</dbReference>
<dbReference type="PROSITE" id="PS51078">
    <property type="entry name" value="ICLR_ED"/>
    <property type="match status" value="1"/>
</dbReference>
<accession>A0ABT7HIT3</accession>
<keyword evidence="1" id="KW-0805">Transcription regulation</keyword>
<dbReference type="PANTHER" id="PTHR30136:SF24">
    <property type="entry name" value="HTH-TYPE TRANSCRIPTIONAL REPRESSOR ALLR"/>
    <property type="match status" value="1"/>
</dbReference>
<evidence type="ECO:0000256" key="2">
    <source>
        <dbReference type="ARBA" id="ARBA00023125"/>
    </source>
</evidence>
<evidence type="ECO:0000256" key="3">
    <source>
        <dbReference type="ARBA" id="ARBA00023163"/>
    </source>
</evidence>
<evidence type="ECO:0000256" key="1">
    <source>
        <dbReference type="ARBA" id="ARBA00023015"/>
    </source>
</evidence>
<dbReference type="SMART" id="SM00346">
    <property type="entry name" value="HTH_ICLR"/>
    <property type="match status" value="1"/>
</dbReference>
<reference evidence="6 7" key="1">
    <citation type="submission" date="2023-06" db="EMBL/GenBank/DDBJ databases">
        <title>Antibody response to the Sneathia vaginalis cytopathogenic toxin A during pregnancy.</title>
        <authorList>
            <person name="Mccoy Z.T."/>
            <person name="Serrano M.G."/>
            <person name="Spaine K."/>
            <person name="Edwards D.J."/>
            <person name="Buck G.A."/>
            <person name="Jefferson K."/>
        </authorList>
    </citation>
    <scope>NUCLEOTIDE SEQUENCE [LARGE SCALE GENOMIC DNA]</scope>
    <source>
        <strain evidence="6 7">CCUG 42621</strain>
    </source>
</reference>
<organism evidence="6 7">
    <name type="scientific">Sneathia sanguinegens</name>
    <dbReference type="NCBI Taxonomy" id="40543"/>
    <lineage>
        <taxon>Bacteria</taxon>
        <taxon>Fusobacteriati</taxon>
        <taxon>Fusobacteriota</taxon>
        <taxon>Fusobacteriia</taxon>
        <taxon>Fusobacteriales</taxon>
        <taxon>Leptotrichiaceae</taxon>
        <taxon>Sneathia</taxon>
    </lineage>
</organism>
<dbReference type="Gene3D" id="3.30.450.40">
    <property type="match status" value="1"/>
</dbReference>
<dbReference type="PANTHER" id="PTHR30136">
    <property type="entry name" value="HELIX-TURN-HELIX TRANSCRIPTIONAL REGULATOR, ICLR FAMILY"/>
    <property type="match status" value="1"/>
</dbReference>
<dbReference type="Gene3D" id="1.10.10.10">
    <property type="entry name" value="Winged helix-like DNA-binding domain superfamily/Winged helix DNA-binding domain"/>
    <property type="match status" value="1"/>
</dbReference>
<dbReference type="EMBL" id="JASSPP010000003">
    <property type="protein sequence ID" value="MDK9580429.1"/>
    <property type="molecule type" value="Genomic_DNA"/>
</dbReference>
<dbReference type="SUPFAM" id="SSF46785">
    <property type="entry name" value="Winged helix' DNA-binding domain"/>
    <property type="match status" value="1"/>
</dbReference>
<dbReference type="Proteomes" id="UP001225134">
    <property type="component" value="Unassembled WGS sequence"/>
</dbReference>
<dbReference type="InterPro" id="IPR036390">
    <property type="entry name" value="WH_DNA-bd_sf"/>
</dbReference>
<comment type="caution">
    <text evidence="6">The sequence shown here is derived from an EMBL/GenBank/DDBJ whole genome shotgun (WGS) entry which is preliminary data.</text>
</comment>
<evidence type="ECO:0000313" key="7">
    <source>
        <dbReference type="Proteomes" id="UP001225134"/>
    </source>
</evidence>
<protein>
    <submittedName>
        <fullName evidence="6">IclR family transcriptional regulator</fullName>
    </submittedName>
</protein>
<keyword evidence="7" id="KW-1185">Reference proteome</keyword>
<evidence type="ECO:0000259" key="5">
    <source>
        <dbReference type="PROSITE" id="PS51078"/>
    </source>
</evidence>
<gene>
    <name evidence="6" type="ORF">QQA45_02730</name>
</gene>
<dbReference type="InterPro" id="IPR050707">
    <property type="entry name" value="HTH_MetabolicPath_Reg"/>
</dbReference>
<evidence type="ECO:0000313" key="6">
    <source>
        <dbReference type="EMBL" id="MDK9580429.1"/>
    </source>
</evidence>
<evidence type="ECO:0000259" key="4">
    <source>
        <dbReference type="PROSITE" id="PS51077"/>
    </source>
</evidence>
<dbReference type="InterPro" id="IPR014757">
    <property type="entry name" value="Tscrpt_reg_IclR_C"/>
</dbReference>
<feature type="domain" description="HTH iclR-type" evidence="4">
    <location>
        <begin position="4"/>
        <end position="64"/>
    </location>
</feature>
<sequence length="248" mass="28373">MSTLQSLDRALNILEVISQEDNISLTDLSSKVGLNKATAFRIAKALKDNGYVKQLKNKKYSLTFKMFRLGNRVVQRFDFMNEAKRIITKLANEVDRVIHLVIQDGSQILYIDKYTPLNSGKLMNVTKIGKRAPMYCTASGKAILANLPEDEIRKIWNDTEIIKYTARTIVNYDTLLQDLKRIRKNGYSTEYEEYQLEVYCIGMPIHTSSGEIVGAISISIPLNDPNGKQYYIEKMKKCKEEISTIIKE</sequence>
<dbReference type="InterPro" id="IPR036388">
    <property type="entry name" value="WH-like_DNA-bd_sf"/>
</dbReference>
<dbReference type="RefSeq" id="WP_066728723.1">
    <property type="nucleotide sequence ID" value="NZ_CAMPUK010000008.1"/>
</dbReference>
<keyword evidence="2" id="KW-0238">DNA-binding</keyword>
<feature type="domain" description="IclR-ED" evidence="5">
    <location>
        <begin position="65"/>
        <end position="248"/>
    </location>
</feature>
<name>A0ABT7HIT3_9FUSO</name>